<feature type="domain" description="Peptidase M24" evidence="3">
    <location>
        <begin position="26"/>
        <end position="207"/>
    </location>
</feature>
<dbReference type="NCBIfam" id="TIGR00495">
    <property type="entry name" value="crvDNA_42K"/>
    <property type="match status" value="1"/>
</dbReference>
<dbReference type="EnsemblMetazoa" id="CLYHEMT003698.1">
    <property type="protein sequence ID" value="CLYHEMP003698.1"/>
    <property type="gene ID" value="CLYHEMG003698"/>
</dbReference>
<dbReference type="AlphaFoldDB" id="A0A7M5V7F5"/>
<dbReference type="InterPro" id="IPR036390">
    <property type="entry name" value="WH_DNA-bd_sf"/>
</dbReference>
<dbReference type="FunFam" id="1.10.10.10:FF:000029">
    <property type="entry name" value="Proliferation-associated 2G4, a"/>
    <property type="match status" value="1"/>
</dbReference>
<feature type="compositionally biased region" description="Basic and acidic residues" evidence="2">
    <location>
        <begin position="378"/>
        <end position="394"/>
    </location>
</feature>
<reference evidence="4" key="1">
    <citation type="submission" date="2021-01" db="UniProtKB">
        <authorList>
            <consortium name="EnsemblMetazoa"/>
        </authorList>
    </citation>
    <scope>IDENTIFICATION</scope>
</reference>
<accession>A0A7M5V7F5</accession>
<dbReference type="RefSeq" id="XP_066910207.1">
    <property type="nucleotide sequence ID" value="XM_067054106.1"/>
</dbReference>
<comment type="similarity">
    <text evidence="1">Belongs to the peptidase M24 family.</text>
</comment>
<dbReference type="PANTHER" id="PTHR10804:SF11">
    <property type="entry name" value="PROLIFERATION-ASSOCIATED PROTEIN 2G4"/>
    <property type="match status" value="1"/>
</dbReference>
<name>A0A7M5V7F5_9CNID</name>
<evidence type="ECO:0000313" key="4">
    <source>
        <dbReference type="EnsemblMetazoa" id="CLYHEMP003698.1"/>
    </source>
</evidence>
<dbReference type="CDD" id="cd01089">
    <property type="entry name" value="PA2G4-like"/>
    <property type="match status" value="1"/>
</dbReference>
<protein>
    <recommendedName>
        <fullName evidence="3">Peptidase M24 domain-containing protein</fullName>
    </recommendedName>
</protein>
<feature type="compositionally biased region" description="Basic residues" evidence="2">
    <location>
        <begin position="368"/>
        <end position="377"/>
    </location>
</feature>
<dbReference type="InterPro" id="IPR047113">
    <property type="entry name" value="PA2G4/ARX1"/>
</dbReference>
<evidence type="ECO:0000256" key="1">
    <source>
        <dbReference type="ARBA" id="ARBA00007319"/>
    </source>
</evidence>
<evidence type="ECO:0000259" key="3">
    <source>
        <dbReference type="Pfam" id="PF00557"/>
    </source>
</evidence>
<feature type="region of interest" description="Disordered" evidence="2">
    <location>
        <begin position="368"/>
        <end position="402"/>
    </location>
</feature>
<dbReference type="Gene3D" id="3.90.230.10">
    <property type="entry name" value="Creatinase/methionine aminopeptidase superfamily"/>
    <property type="match status" value="1"/>
</dbReference>
<evidence type="ECO:0000256" key="2">
    <source>
        <dbReference type="SAM" id="MobiDB-lite"/>
    </source>
</evidence>
<dbReference type="Gene3D" id="1.10.10.10">
    <property type="entry name" value="Winged helix-like DNA-binding domain superfamily/Winged helix DNA-binding domain"/>
    <property type="match status" value="1"/>
</dbReference>
<dbReference type="Proteomes" id="UP000594262">
    <property type="component" value="Unplaced"/>
</dbReference>
<evidence type="ECO:0000313" key="5">
    <source>
        <dbReference type="Proteomes" id="UP000594262"/>
    </source>
</evidence>
<organism evidence="4 5">
    <name type="scientific">Clytia hemisphaerica</name>
    <dbReference type="NCBI Taxonomy" id="252671"/>
    <lineage>
        <taxon>Eukaryota</taxon>
        <taxon>Metazoa</taxon>
        <taxon>Cnidaria</taxon>
        <taxon>Hydrozoa</taxon>
        <taxon>Hydroidolina</taxon>
        <taxon>Leptothecata</taxon>
        <taxon>Obeliida</taxon>
        <taxon>Clytiidae</taxon>
        <taxon>Clytia</taxon>
    </lineage>
</organism>
<dbReference type="GeneID" id="136797527"/>
<dbReference type="OrthoDB" id="5876363at2759"/>
<proteinExistence type="inferred from homology"/>
<dbReference type="InterPro" id="IPR004545">
    <property type="entry name" value="PA2G4"/>
</dbReference>
<dbReference type="InterPro" id="IPR036388">
    <property type="entry name" value="WH-like_DNA-bd_sf"/>
</dbReference>
<dbReference type="InterPro" id="IPR036005">
    <property type="entry name" value="Creatinase/aminopeptidase-like"/>
</dbReference>
<dbReference type="Pfam" id="PF00557">
    <property type="entry name" value="Peptidase_M24"/>
    <property type="match status" value="1"/>
</dbReference>
<dbReference type="PANTHER" id="PTHR10804">
    <property type="entry name" value="PROTEASE FAMILY M24 METHIONYL AMINOPEPTIDASE, AMINOPEPTIDASE P"/>
    <property type="match status" value="1"/>
</dbReference>
<keyword evidence="5" id="KW-1185">Reference proteome</keyword>
<dbReference type="InterPro" id="IPR000994">
    <property type="entry name" value="Pept_M24"/>
</dbReference>
<dbReference type="SUPFAM" id="SSF55920">
    <property type="entry name" value="Creatinase/aminopeptidase"/>
    <property type="match status" value="1"/>
</dbReference>
<dbReference type="FunFam" id="3.90.230.10:FF:000013">
    <property type="entry name" value="DNA-binding protein, 42 kDa"/>
    <property type="match status" value="1"/>
</dbReference>
<dbReference type="SUPFAM" id="SSF46785">
    <property type="entry name" value="Winged helix' DNA-binding domain"/>
    <property type="match status" value="1"/>
</dbReference>
<sequence length="402" mass="44389">MADKDYDSSDDEEKTIADDIVVTKYNMAAKIANEVLKKVAEACKEGASARETCELGDKTILDETNKIYRKDKEIKKGIGFPTCISINDVIGHFSPLASEGDTTMKDGDLVKIDLGVHVDGFIAIVAHTVVIGASTDKKVTGRKADVLLAAHYATEAAYRLVKPGNSNEDVTEAVTKIAEQFKCKPVEGMLSHQLQQDIIDGEKTIIQNPSEAQKKDHSKVEFELHEVYGVDVYISTGDGKSKERDVRTTVYKKSDQTYALKMKASRTFFSEASNKFGSMPFTLRAFEDEKKARLGIGECVNHELMIPYQVLYEKDGEYVAQFKFTVLLMPTGSLRITNGSFDVNVAESEHSIVDEDLKKLLATNVTKKNLKKKKKKASDKAKKEIAEKAGEDKPAPTAEAAK</sequence>